<dbReference type="OrthoDB" id="4741720at2"/>
<sequence>MGSEMSLQPAELLRQLKQIQSAVDEQARQLVTESFTGTDEANTVEATLDGRQWLTNLHLQDGLLRLGIETVTQRINEAIQNAQAVATAAGEVEQERFIESLASIASSMPLPDLENS</sequence>
<protein>
    <submittedName>
        <fullName evidence="1">Nucleoid-associated protein YbaB</fullName>
    </submittedName>
</protein>
<dbReference type="EMBL" id="CTEE01000001">
    <property type="protein sequence ID" value="CQD17312.1"/>
    <property type="molecule type" value="Genomic_DNA"/>
</dbReference>
<dbReference type="GO" id="GO:0003677">
    <property type="term" value="F:DNA binding"/>
    <property type="evidence" value="ECO:0007669"/>
    <property type="project" value="InterPro"/>
</dbReference>
<dbReference type="AlphaFoldDB" id="A0A0E4GYY4"/>
<accession>A0A0E4GYY4</accession>
<gene>
    <name evidence="1" type="primary">ybaB_7</name>
    <name evidence="1" type="ORF">BN1232_03840</name>
</gene>
<dbReference type="InterPro" id="IPR004401">
    <property type="entry name" value="YbaB/EbfC"/>
</dbReference>
<dbReference type="Gene3D" id="3.30.1310.10">
    <property type="entry name" value="Nucleoid-associated protein YbaB-like domain"/>
    <property type="match status" value="1"/>
</dbReference>
<name>A0A0E4GYY4_MYCLN</name>
<proteinExistence type="predicted"/>
<evidence type="ECO:0000313" key="1">
    <source>
        <dbReference type="EMBL" id="CQD17312.1"/>
    </source>
</evidence>
<evidence type="ECO:0000313" key="2">
    <source>
        <dbReference type="Proteomes" id="UP000199251"/>
    </source>
</evidence>
<dbReference type="STRING" id="141349.BN1232_03840"/>
<dbReference type="RefSeq" id="WP_090604013.1">
    <property type="nucleotide sequence ID" value="NZ_CTEE01000001.1"/>
</dbReference>
<organism evidence="1 2">
    <name type="scientific">Mycobacterium lentiflavum</name>
    <dbReference type="NCBI Taxonomy" id="141349"/>
    <lineage>
        <taxon>Bacteria</taxon>
        <taxon>Bacillati</taxon>
        <taxon>Actinomycetota</taxon>
        <taxon>Actinomycetes</taxon>
        <taxon>Mycobacteriales</taxon>
        <taxon>Mycobacteriaceae</taxon>
        <taxon>Mycobacterium</taxon>
        <taxon>Mycobacterium simiae complex</taxon>
    </lineage>
</organism>
<reference evidence="1 2" key="1">
    <citation type="submission" date="2015-03" db="EMBL/GenBank/DDBJ databases">
        <authorList>
            <person name="Urmite Genomes"/>
        </authorList>
    </citation>
    <scope>NUCLEOTIDE SEQUENCE [LARGE SCALE GENOMIC DNA]</scope>
    <source>
        <strain evidence="1 2">CSUR P1491</strain>
    </source>
</reference>
<dbReference type="SUPFAM" id="SSF82607">
    <property type="entry name" value="YbaB-like"/>
    <property type="match status" value="1"/>
</dbReference>
<dbReference type="InterPro" id="IPR036894">
    <property type="entry name" value="YbaB-like_sf"/>
</dbReference>
<dbReference type="Proteomes" id="UP000199251">
    <property type="component" value="Unassembled WGS sequence"/>
</dbReference>
<dbReference type="Pfam" id="PF02575">
    <property type="entry name" value="YbaB_DNA_bd"/>
    <property type="match status" value="1"/>
</dbReference>